<dbReference type="AlphaFoldDB" id="A0A6F8ZJ67"/>
<proteinExistence type="predicted"/>
<dbReference type="EMBL" id="LR778114">
    <property type="protein sequence ID" value="CAB1129704.1"/>
    <property type="molecule type" value="Genomic_DNA"/>
</dbReference>
<sequence>MPLWQALALVAGFSGLMTAIWLLLPDSPAAAPPAHPAPGHRRLPDGWHVLPGGRQPPPSALSSHS</sequence>
<accession>A0A6F8ZJ67</accession>
<dbReference type="KEGG" id="hfv:R50_2207"/>
<keyword evidence="3" id="KW-1185">Reference proteome</keyword>
<gene>
    <name evidence="2" type="ORF">R50_2207</name>
</gene>
<evidence type="ECO:0000313" key="2">
    <source>
        <dbReference type="EMBL" id="CAB1129704.1"/>
    </source>
</evidence>
<evidence type="ECO:0000256" key="1">
    <source>
        <dbReference type="SAM" id="MobiDB-lite"/>
    </source>
</evidence>
<dbReference type="Proteomes" id="UP000503399">
    <property type="component" value="Chromosome"/>
</dbReference>
<organism evidence="2 3">
    <name type="scientific">Candidatus Hydrogenisulfobacillus filiaventi</name>
    <dbReference type="NCBI Taxonomy" id="2707344"/>
    <lineage>
        <taxon>Bacteria</taxon>
        <taxon>Bacillati</taxon>
        <taxon>Bacillota</taxon>
        <taxon>Clostridia</taxon>
        <taxon>Eubacteriales</taxon>
        <taxon>Clostridiales Family XVII. Incertae Sedis</taxon>
        <taxon>Candidatus Hydrogenisulfobacillus</taxon>
    </lineage>
</organism>
<evidence type="ECO:0000313" key="3">
    <source>
        <dbReference type="Proteomes" id="UP000503399"/>
    </source>
</evidence>
<feature type="region of interest" description="Disordered" evidence="1">
    <location>
        <begin position="31"/>
        <end position="65"/>
    </location>
</feature>
<name>A0A6F8ZJ67_9FIRM</name>
<protein>
    <submittedName>
        <fullName evidence="2">Uncharacterized protein</fullName>
    </submittedName>
</protein>
<reference evidence="2 3" key="1">
    <citation type="submission" date="2020-02" db="EMBL/GenBank/DDBJ databases">
        <authorList>
            <person name="Hogendoorn C."/>
        </authorList>
    </citation>
    <scope>NUCLEOTIDE SEQUENCE [LARGE SCALE GENOMIC DNA]</scope>
    <source>
        <strain evidence="2">R501</strain>
    </source>
</reference>